<dbReference type="Proteomes" id="UP000410984">
    <property type="component" value="Unassembled WGS sequence"/>
</dbReference>
<proteinExistence type="predicted"/>
<dbReference type="RefSeq" id="WP_142583230.1">
    <property type="nucleotide sequence ID" value="NZ_CABFPH010000029.1"/>
</dbReference>
<dbReference type="AlphaFoldDB" id="A0A509EF58"/>
<accession>A0A509EF58</accession>
<name>A0A509EF58_9HYPH</name>
<dbReference type="OrthoDB" id="7996922at2"/>
<protein>
    <recommendedName>
        <fullName evidence="3">DUF2190 domain-containing protein</fullName>
    </recommendedName>
</protein>
<reference evidence="1 2" key="1">
    <citation type="submission" date="2019-06" db="EMBL/GenBank/DDBJ databases">
        <authorList>
            <person name="Rodrigo-Torres L."/>
            <person name="Arahal R. D."/>
            <person name="Lucena T."/>
        </authorList>
    </citation>
    <scope>NUCLEOTIDE SEQUENCE [LARGE SCALE GENOMIC DNA]</scope>
    <source>
        <strain evidence="1 2">SB0023/3</strain>
    </source>
</reference>
<sequence>MATNTAPVQPPAREYRAQVSHTVRRSVSFSDSTFVMPASIPAGALITSTQVLVATAFSAGAALTVGSAPGGNDIVAAADSAVTAAGVKRPDTATLKGPLAADTTLYGTITGGPAAGQAVVVFHYVPNNDA</sequence>
<dbReference type="EMBL" id="CABFPH010000029">
    <property type="protein sequence ID" value="VUD71863.1"/>
    <property type="molecule type" value="Genomic_DNA"/>
</dbReference>
<evidence type="ECO:0000313" key="2">
    <source>
        <dbReference type="Proteomes" id="UP000410984"/>
    </source>
</evidence>
<gene>
    <name evidence="1" type="ORF">MET9862_02452</name>
</gene>
<evidence type="ECO:0000313" key="1">
    <source>
        <dbReference type="EMBL" id="VUD71863.1"/>
    </source>
</evidence>
<evidence type="ECO:0008006" key="3">
    <source>
        <dbReference type="Google" id="ProtNLM"/>
    </source>
</evidence>
<organism evidence="1 2">
    <name type="scientific">Methylobacterium symbioticum</name>
    <dbReference type="NCBI Taxonomy" id="2584084"/>
    <lineage>
        <taxon>Bacteria</taxon>
        <taxon>Pseudomonadati</taxon>
        <taxon>Pseudomonadota</taxon>
        <taxon>Alphaproteobacteria</taxon>
        <taxon>Hyphomicrobiales</taxon>
        <taxon>Methylobacteriaceae</taxon>
        <taxon>Methylobacterium</taxon>
    </lineage>
</organism>
<keyword evidence="2" id="KW-1185">Reference proteome</keyword>